<comment type="caution">
    <text evidence="2">The sequence shown here is derived from an EMBL/GenBank/DDBJ whole genome shotgun (WGS) entry which is preliminary data.</text>
</comment>
<sequence>MASDDLTIEVAGSSSLADPARQALEECMKAYGEDVLREAGRLEESLHVGGGAPMITNSMIQEANLLGRRGHIQRRIPKLKHTMQLVSYAASVIAGVFAGNLNEATGSIGFAVSATIGIAAFFLGRNDGWLTLAANPTDTRLRRVPEKRWSMRRKSIARKF</sequence>
<accession>A0ABW7V9H4</accession>
<keyword evidence="1" id="KW-0812">Transmembrane</keyword>
<evidence type="ECO:0000313" key="3">
    <source>
        <dbReference type="Proteomes" id="UP001611397"/>
    </source>
</evidence>
<evidence type="ECO:0000256" key="1">
    <source>
        <dbReference type="SAM" id="Phobius"/>
    </source>
</evidence>
<proteinExistence type="predicted"/>
<evidence type="ECO:0008006" key="4">
    <source>
        <dbReference type="Google" id="ProtNLM"/>
    </source>
</evidence>
<reference evidence="2 3" key="1">
    <citation type="submission" date="2024-10" db="EMBL/GenBank/DDBJ databases">
        <title>The Natural Products Discovery Center: Release of the First 8490 Sequenced Strains for Exploring Actinobacteria Biosynthetic Diversity.</title>
        <authorList>
            <person name="Kalkreuter E."/>
            <person name="Kautsar S.A."/>
            <person name="Yang D."/>
            <person name="Bader C.D."/>
            <person name="Teijaro C.N."/>
            <person name="Fluegel L."/>
            <person name="Davis C.M."/>
            <person name="Simpson J.R."/>
            <person name="Lauterbach L."/>
            <person name="Steele A.D."/>
            <person name="Gui C."/>
            <person name="Meng S."/>
            <person name="Li G."/>
            <person name="Viehrig K."/>
            <person name="Ye F."/>
            <person name="Su P."/>
            <person name="Kiefer A.F."/>
            <person name="Nichols A."/>
            <person name="Cepeda A.J."/>
            <person name="Yan W."/>
            <person name="Fan B."/>
            <person name="Jiang Y."/>
            <person name="Adhikari A."/>
            <person name="Zheng C.-J."/>
            <person name="Schuster L."/>
            <person name="Cowan T.M."/>
            <person name="Smanski M.J."/>
            <person name="Chevrette M.G."/>
            <person name="De Carvalho L.P.S."/>
            <person name="Shen B."/>
        </authorList>
    </citation>
    <scope>NUCLEOTIDE SEQUENCE [LARGE SCALE GENOMIC DNA]</scope>
    <source>
        <strain evidence="2 3">NPDC020295</strain>
    </source>
</reference>
<name>A0ABW7V9H4_STROI</name>
<gene>
    <name evidence="2" type="ORF">ACH49L_14565</name>
</gene>
<keyword evidence="1" id="KW-0472">Membrane</keyword>
<keyword evidence="3" id="KW-1185">Reference proteome</keyword>
<evidence type="ECO:0000313" key="2">
    <source>
        <dbReference type="EMBL" id="MFI2156886.1"/>
    </source>
</evidence>
<dbReference type="EMBL" id="JBIRWM010000006">
    <property type="protein sequence ID" value="MFI2156886.1"/>
    <property type="molecule type" value="Genomic_DNA"/>
</dbReference>
<keyword evidence="1" id="KW-1133">Transmembrane helix</keyword>
<feature type="transmembrane region" description="Helical" evidence="1">
    <location>
        <begin position="107"/>
        <end position="124"/>
    </location>
</feature>
<feature type="transmembrane region" description="Helical" evidence="1">
    <location>
        <begin position="82"/>
        <end position="101"/>
    </location>
</feature>
<dbReference type="Proteomes" id="UP001611397">
    <property type="component" value="Unassembled WGS sequence"/>
</dbReference>
<organism evidence="2 3">
    <name type="scientific">Streptomyces olivaceoviridis</name>
    <name type="common">Streptomyces corchorusii</name>
    <dbReference type="NCBI Taxonomy" id="1921"/>
    <lineage>
        <taxon>Bacteria</taxon>
        <taxon>Bacillati</taxon>
        <taxon>Actinomycetota</taxon>
        <taxon>Actinomycetes</taxon>
        <taxon>Kitasatosporales</taxon>
        <taxon>Streptomycetaceae</taxon>
        <taxon>Streptomyces</taxon>
    </lineage>
</organism>
<dbReference type="RefSeq" id="WP_159061672.1">
    <property type="nucleotide sequence ID" value="NZ_JBIRUT010000004.1"/>
</dbReference>
<protein>
    <recommendedName>
        <fullName evidence="4">DUF2335 domain-containing protein</fullName>
    </recommendedName>
</protein>